<dbReference type="Proteomes" id="UP001597169">
    <property type="component" value="Unassembled WGS sequence"/>
</dbReference>
<sequence>MGKNSFRRKNGSDGFAKLLDLLDTVIKLIALWPYTWMREGSEGATEKATLRKLSIRKSQNRGYYDSAIGWQGVIAAVFVWPRWLLRLHADERTTLRVLLLQITVA</sequence>
<evidence type="ECO:0000313" key="1">
    <source>
        <dbReference type="EMBL" id="MFD1131122.1"/>
    </source>
</evidence>
<keyword evidence="2" id="KW-1185">Reference proteome</keyword>
<dbReference type="EMBL" id="JBHTKX010000007">
    <property type="protein sequence ID" value="MFD1131122.1"/>
    <property type="molecule type" value="Genomic_DNA"/>
</dbReference>
<reference evidence="2" key="1">
    <citation type="journal article" date="2019" name="Int. J. Syst. Evol. Microbiol.">
        <title>The Global Catalogue of Microorganisms (GCM) 10K type strain sequencing project: providing services to taxonomists for standard genome sequencing and annotation.</title>
        <authorList>
            <consortium name="The Broad Institute Genomics Platform"/>
            <consortium name="The Broad Institute Genome Sequencing Center for Infectious Disease"/>
            <person name="Wu L."/>
            <person name="Ma J."/>
        </authorList>
    </citation>
    <scope>NUCLEOTIDE SEQUENCE [LARGE SCALE GENOMIC DNA]</scope>
    <source>
        <strain evidence="2">CCUG 53519</strain>
    </source>
</reference>
<dbReference type="RefSeq" id="WP_251584271.1">
    <property type="nucleotide sequence ID" value="NZ_JBHTKX010000007.1"/>
</dbReference>
<evidence type="ECO:0000313" key="2">
    <source>
        <dbReference type="Proteomes" id="UP001597169"/>
    </source>
</evidence>
<protein>
    <submittedName>
        <fullName evidence="1">Uncharacterized protein</fullName>
    </submittedName>
</protein>
<gene>
    <name evidence="1" type="ORF">ACFQ3J_23655</name>
</gene>
<accession>A0ABW3PYI9</accession>
<proteinExistence type="predicted"/>
<comment type="caution">
    <text evidence="1">The sequence shown here is derived from an EMBL/GenBank/DDBJ whole genome shotgun (WGS) entry which is preliminary data.</text>
</comment>
<name>A0ABW3PYI9_9BACL</name>
<organism evidence="1 2">
    <name type="scientific">Paenibacillus provencensis</name>
    <dbReference type="NCBI Taxonomy" id="441151"/>
    <lineage>
        <taxon>Bacteria</taxon>
        <taxon>Bacillati</taxon>
        <taxon>Bacillota</taxon>
        <taxon>Bacilli</taxon>
        <taxon>Bacillales</taxon>
        <taxon>Paenibacillaceae</taxon>
        <taxon>Paenibacillus</taxon>
    </lineage>
</organism>